<dbReference type="PANTHER" id="PTHR36124:SF1">
    <property type="entry name" value="ER-BOUND OXYGENASE MPAB_MPAB'_RUBBER OXYGENASE CATALYTIC DOMAIN-CONTAINING PROTEIN"/>
    <property type="match status" value="1"/>
</dbReference>
<proteinExistence type="predicted"/>
<keyword evidence="3" id="KW-1185">Reference proteome</keyword>
<feature type="domain" description="ER-bound oxygenase mpaB/mpaB'/Rubber oxygenase catalytic" evidence="1">
    <location>
        <begin position="66"/>
        <end position="246"/>
    </location>
</feature>
<sequence length="307" mass="34764">MGVLRPFLSRVHAPGRYDNLHRIRSLDPEVDHDEILRLTARFEFPWDYVQGTGIAFMRDYGVPSIAELLDRTREFADHGVKRYDDTILIGDEATLDGIDSPRSHAALRRLNRIHGHYDIAAEDFAYVLATTIVGPVRWIEAYGWRPLDPVELAAIAKVTTRFGELMGLKGLPTTYDGYLALLVDHERRHFAHTPAATRLAEASIGIAREIAPPPLRPLLRRVTIAVMDEPLREALGLPRQPRWFVRAVRIGLRLRGRLLRLAPPRRTAYVHRPTTYPSGHRLEDLGPLSMLDHLNSHGPAHGERSHA</sequence>
<evidence type="ECO:0000259" key="1">
    <source>
        <dbReference type="Pfam" id="PF09995"/>
    </source>
</evidence>
<reference evidence="3" key="1">
    <citation type="journal article" date="2019" name="Int. J. Syst. Evol. Microbiol.">
        <title>The Global Catalogue of Microorganisms (GCM) 10K type strain sequencing project: providing services to taxonomists for standard genome sequencing and annotation.</title>
        <authorList>
            <consortium name="The Broad Institute Genomics Platform"/>
            <consortium name="The Broad Institute Genome Sequencing Center for Infectious Disease"/>
            <person name="Wu L."/>
            <person name="Ma J."/>
        </authorList>
    </citation>
    <scope>NUCLEOTIDE SEQUENCE [LARGE SCALE GENOMIC DNA]</scope>
    <source>
        <strain evidence="3">CGMCC 1.12791</strain>
    </source>
</reference>
<protein>
    <submittedName>
        <fullName evidence="2">Peptidase</fullName>
    </submittedName>
</protein>
<name>A0ABQ3HHC7_9ACTN</name>
<gene>
    <name evidence="2" type="ORF">GCM10011376_16630</name>
</gene>
<dbReference type="InterPro" id="IPR018713">
    <property type="entry name" value="MPAB/Lcp_cat_dom"/>
</dbReference>
<dbReference type="Pfam" id="PF09995">
    <property type="entry name" value="MPAB_Lcp_cat"/>
    <property type="match status" value="1"/>
</dbReference>
<evidence type="ECO:0000313" key="2">
    <source>
        <dbReference type="EMBL" id="GHE17053.1"/>
    </source>
</evidence>
<comment type="caution">
    <text evidence="2">The sequence shown here is derived from an EMBL/GenBank/DDBJ whole genome shotgun (WGS) entry which is preliminary data.</text>
</comment>
<dbReference type="PANTHER" id="PTHR36124">
    <property type="match status" value="1"/>
</dbReference>
<dbReference type="Proteomes" id="UP000597341">
    <property type="component" value="Unassembled WGS sequence"/>
</dbReference>
<dbReference type="EMBL" id="BNAD01000003">
    <property type="protein sequence ID" value="GHE17053.1"/>
    <property type="molecule type" value="Genomic_DNA"/>
</dbReference>
<evidence type="ECO:0000313" key="3">
    <source>
        <dbReference type="Proteomes" id="UP000597341"/>
    </source>
</evidence>
<organism evidence="2 3">
    <name type="scientific">Nocardioides flavus</name>
    <name type="common">ex Wang et al. 2016</name>
    <dbReference type="NCBI Taxonomy" id="2058780"/>
    <lineage>
        <taxon>Bacteria</taxon>
        <taxon>Bacillati</taxon>
        <taxon>Actinomycetota</taxon>
        <taxon>Actinomycetes</taxon>
        <taxon>Propionibacteriales</taxon>
        <taxon>Nocardioidaceae</taxon>
        <taxon>Nocardioides</taxon>
    </lineage>
</organism>
<dbReference type="InterPro" id="IPR046366">
    <property type="entry name" value="MPAB"/>
</dbReference>
<accession>A0ABQ3HHC7</accession>